<dbReference type="OrthoDB" id="3340390at2759"/>
<dbReference type="eggNOG" id="ENOG502QW6Y">
    <property type="taxonomic scope" value="Eukaryota"/>
</dbReference>
<sequence length="529" mass="58153">MNPSTHPVPLTTQILVIGGGPAGSYAATLLAREGFGVTLLERDVFPRYHIGETLLPSSSPFLSLIDALGLIKSHGFTPKPGAAVKLNQYSREGYTDFVLLNPENESWNVIRSEFDHLLLKHAASNGVQVSEAIKVVKIHFDQDKTTGRPVAADWEDKSGKKGTIRFDWLVDASGRAGIMSTQYLHNRNFKQSLNNIACWGYWTGGAAYAPGTSRENAPWFEALTDQSGWSWYIPLHDGTVSAGFVISQESSISKKKATRERCQDTEASILTEHYLEQLQFTPGMAKLLEHAKLASGVKSASDWSYSASTFSGDHFRLVGDAAAFIDPFFSSGVHLAFTSGLSAACTIAASIRGHCSEQEANTFHDLKFGTAYTRFLLVVIGVYKQVRAQNVPVLQDVDERNFDRAFTSLRPIFQGAGEVGKELTEDEVQSALEFCANLFAPADPEMHADVAKRLDRGLMAADGPLMTPKAVVERFGKGDEEAVQVLHQINARRQIHPMFDVHKHFSREAFEGLITICTRGNLGLERVQT</sequence>
<dbReference type="PANTHER" id="PTHR43747:SF5">
    <property type="entry name" value="FAD-BINDING DOMAIN-CONTAINING PROTEIN"/>
    <property type="match status" value="1"/>
</dbReference>
<dbReference type="PANTHER" id="PTHR43747">
    <property type="entry name" value="FAD-BINDING PROTEIN"/>
    <property type="match status" value="1"/>
</dbReference>
<comment type="similarity">
    <text evidence="1">Belongs to the flavin-dependent halogenase family.</text>
</comment>
<keyword evidence="3" id="KW-0503">Monooxygenase</keyword>
<dbReference type="Proteomes" id="UP000030671">
    <property type="component" value="Unassembled WGS sequence"/>
</dbReference>
<dbReference type="EMBL" id="KI925465">
    <property type="protein sequence ID" value="ETW76158.1"/>
    <property type="molecule type" value="Genomic_DNA"/>
</dbReference>
<dbReference type="RefSeq" id="XP_009552372.1">
    <property type="nucleotide sequence ID" value="XM_009554077.1"/>
</dbReference>
<dbReference type="InterPro" id="IPR050816">
    <property type="entry name" value="Flavin-dep_Halogenase_NPB"/>
</dbReference>
<protein>
    <submittedName>
        <fullName evidence="5">Putative halogenase</fullName>
        <ecNumber evidence="5">3.8.1.1</ecNumber>
    </submittedName>
</protein>
<evidence type="ECO:0000256" key="3">
    <source>
        <dbReference type="ARBA" id="ARBA00023033"/>
    </source>
</evidence>
<dbReference type="KEGG" id="hir:HETIRDRAFT_181184"/>
<dbReference type="GO" id="GO:0016787">
    <property type="term" value="F:hydrolase activity"/>
    <property type="evidence" value="ECO:0007669"/>
    <property type="project" value="UniProtKB-KW"/>
</dbReference>
<evidence type="ECO:0000313" key="6">
    <source>
        <dbReference type="Proteomes" id="UP000030671"/>
    </source>
</evidence>
<comment type="catalytic activity">
    <reaction evidence="4">
        <text>melleolide F + FADH2 + chloride + O2 = 6'-chloromelleolide F + FAD + 2 H2O + H(+)</text>
        <dbReference type="Rhea" id="RHEA:67160"/>
        <dbReference type="ChEBI" id="CHEBI:15377"/>
        <dbReference type="ChEBI" id="CHEBI:15378"/>
        <dbReference type="ChEBI" id="CHEBI:15379"/>
        <dbReference type="ChEBI" id="CHEBI:17996"/>
        <dbReference type="ChEBI" id="CHEBI:57692"/>
        <dbReference type="ChEBI" id="CHEBI:58307"/>
        <dbReference type="ChEBI" id="CHEBI:167712"/>
        <dbReference type="ChEBI" id="CHEBI:167713"/>
    </reaction>
    <physiologicalReaction direction="left-to-right" evidence="4">
        <dbReference type="Rhea" id="RHEA:67161"/>
    </physiologicalReaction>
</comment>
<gene>
    <name evidence="5" type="primary">hal2</name>
    <name evidence="5" type="ORF">HETIRDRAFT_181184</name>
</gene>
<dbReference type="EC" id="3.8.1.1" evidence="5"/>
<evidence type="ECO:0000256" key="2">
    <source>
        <dbReference type="ARBA" id="ARBA00023002"/>
    </source>
</evidence>
<proteinExistence type="inferred from homology"/>
<dbReference type="SUPFAM" id="SSF51905">
    <property type="entry name" value="FAD/NAD(P)-binding domain"/>
    <property type="match status" value="1"/>
</dbReference>
<dbReference type="GO" id="GO:0140907">
    <property type="term" value="F:flavin-dependent halogenase activity"/>
    <property type="evidence" value="ECO:0007669"/>
    <property type="project" value="UniProtKB-ARBA"/>
</dbReference>
<evidence type="ECO:0000256" key="4">
    <source>
        <dbReference type="ARBA" id="ARBA00049364"/>
    </source>
</evidence>
<dbReference type="InterPro" id="IPR036188">
    <property type="entry name" value="FAD/NAD-bd_sf"/>
</dbReference>
<dbReference type="GO" id="GO:0044550">
    <property type="term" value="P:secondary metabolite biosynthetic process"/>
    <property type="evidence" value="ECO:0007669"/>
    <property type="project" value="UniProtKB-ARBA"/>
</dbReference>
<dbReference type="InterPro" id="IPR006905">
    <property type="entry name" value="Flavin_halogenase"/>
</dbReference>
<name>W4JRJ0_HETIT</name>
<dbReference type="AlphaFoldDB" id="W4JRJ0"/>
<keyword evidence="2" id="KW-0560">Oxidoreductase</keyword>
<dbReference type="Pfam" id="PF04820">
    <property type="entry name" value="Trp_halogenase"/>
    <property type="match status" value="2"/>
</dbReference>
<reference evidence="5 6" key="1">
    <citation type="journal article" date="2012" name="New Phytol.">
        <title>Insight into trade-off between wood decay and parasitism from the genome of a fungal forest pathogen.</title>
        <authorList>
            <person name="Olson A."/>
            <person name="Aerts A."/>
            <person name="Asiegbu F."/>
            <person name="Belbahri L."/>
            <person name="Bouzid O."/>
            <person name="Broberg A."/>
            <person name="Canback B."/>
            <person name="Coutinho P.M."/>
            <person name="Cullen D."/>
            <person name="Dalman K."/>
            <person name="Deflorio G."/>
            <person name="van Diepen L.T."/>
            <person name="Dunand C."/>
            <person name="Duplessis S."/>
            <person name="Durling M."/>
            <person name="Gonthier P."/>
            <person name="Grimwood J."/>
            <person name="Fossdal C.G."/>
            <person name="Hansson D."/>
            <person name="Henrissat B."/>
            <person name="Hietala A."/>
            <person name="Himmelstrand K."/>
            <person name="Hoffmeister D."/>
            <person name="Hogberg N."/>
            <person name="James T.Y."/>
            <person name="Karlsson M."/>
            <person name="Kohler A."/>
            <person name="Kues U."/>
            <person name="Lee Y.H."/>
            <person name="Lin Y.C."/>
            <person name="Lind M."/>
            <person name="Lindquist E."/>
            <person name="Lombard V."/>
            <person name="Lucas S."/>
            <person name="Lunden K."/>
            <person name="Morin E."/>
            <person name="Murat C."/>
            <person name="Park J."/>
            <person name="Raffaello T."/>
            <person name="Rouze P."/>
            <person name="Salamov A."/>
            <person name="Schmutz J."/>
            <person name="Solheim H."/>
            <person name="Stahlberg J."/>
            <person name="Velez H."/>
            <person name="de Vries R.P."/>
            <person name="Wiebenga A."/>
            <person name="Woodward S."/>
            <person name="Yakovlev I."/>
            <person name="Garbelotto M."/>
            <person name="Martin F."/>
            <person name="Grigoriev I.V."/>
            <person name="Stenlid J."/>
        </authorList>
    </citation>
    <scope>NUCLEOTIDE SEQUENCE [LARGE SCALE GENOMIC DNA]</scope>
    <source>
        <strain evidence="5 6">TC 32-1</strain>
    </source>
</reference>
<evidence type="ECO:0000313" key="5">
    <source>
        <dbReference type="EMBL" id="ETW76158.1"/>
    </source>
</evidence>
<accession>W4JRJ0</accession>
<evidence type="ECO:0000256" key="1">
    <source>
        <dbReference type="ARBA" id="ARBA00005706"/>
    </source>
</evidence>
<dbReference type="InParanoid" id="W4JRJ0"/>
<dbReference type="PRINTS" id="PR00420">
    <property type="entry name" value="RNGMNOXGNASE"/>
</dbReference>
<keyword evidence="5" id="KW-0378">Hydrolase</keyword>
<dbReference type="GeneID" id="20668585"/>
<dbReference type="Gene3D" id="3.50.50.60">
    <property type="entry name" value="FAD/NAD(P)-binding domain"/>
    <property type="match status" value="1"/>
</dbReference>
<organism evidence="5 6">
    <name type="scientific">Heterobasidion irregulare (strain TC 32-1)</name>
    <dbReference type="NCBI Taxonomy" id="747525"/>
    <lineage>
        <taxon>Eukaryota</taxon>
        <taxon>Fungi</taxon>
        <taxon>Dikarya</taxon>
        <taxon>Basidiomycota</taxon>
        <taxon>Agaricomycotina</taxon>
        <taxon>Agaricomycetes</taxon>
        <taxon>Russulales</taxon>
        <taxon>Bondarzewiaceae</taxon>
        <taxon>Heterobasidion</taxon>
        <taxon>Heterobasidion annosum species complex</taxon>
    </lineage>
</organism>
<keyword evidence="6" id="KW-1185">Reference proteome</keyword>
<dbReference type="HOGENOM" id="CLU_024648_4_2_1"/>
<dbReference type="GO" id="GO:0004497">
    <property type="term" value="F:monooxygenase activity"/>
    <property type="evidence" value="ECO:0007669"/>
    <property type="project" value="UniProtKB-KW"/>
</dbReference>